<proteinExistence type="predicted"/>
<sequence>MLQNLALLFLATAGLTAAAPPKNLPACSIVDRRCKCPAGSTFKNLTSFGIIGAPAIEVQKIMGPFLNIEFQGGLIPASETGKEGKPGASRTFHFNGPEGPYNITEVLMEFKAFKDGSFAQIYQQALKPASVHIPGGGTYHGNWVVIKGQQTLIANETVVAWRNWRCEEGETFPAALSHEGGIANASAIIAKAGKRTGVDVTPFTIFYEVRDD</sequence>
<dbReference type="EMBL" id="MU005664">
    <property type="protein sequence ID" value="KAF2675591.1"/>
    <property type="molecule type" value="Genomic_DNA"/>
</dbReference>
<dbReference type="AlphaFoldDB" id="A0A6G1ICA4"/>
<protein>
    <submittedName>
        <fullName evidence="2">Uncharacterized protein</fullName>
    </submittedName>
</protein>
<keyword evidence="3" id="KW-1185">Reference proteome</keyword>
<dbReference type="Proteomes" id="UP000799291">
    <property type="component" value="Unassembled WGS sequence"/>
</dbReference>
<feature type="signal peptide" evidence="1">
    <location>
        <begin position="1"/>
        <end position="18"/>
    </location>
</feature>
<reference evidence="2" key="1">
    <citation type="journal article" date="2020" name="Stud. Mycol.">
        <title>101 Dothideomycetes genomes: a test case for predicting lifestyles and emergence of pathogens.</title>
        <authorList>
            <person name="Haridas S."/>
            <person name="Albert R."/>
            <person name="Binder M."/>
            <person name="Bloem J."/>
            <person name="Labutti K."/>
            <person name="Salamov A."/>
            <person name="Andreopoulos B."/>
            <person name="Baker S."/>
            <person name="Barry K."/>
            <person name="Bills G."/>
            <person name="Bluhm B."/>
            <person name="Cannon C."/>
            <person name="Castanera R."/>
            <person name="Culley D."/>
            <person name="Daum C."/>
            <person name="Ezra D."/>
            <person name="Gonzalez J."/>
            <person name="Henrissat B."/>
            <person name="Kuo A."/>
            <person name="Liang C."/>
            <person name="Lipzen A."/>
            <person name="Lutzoni F."/>
            <person name="Magnuson J."/>
            <person name="Mondo S."/>
            <person name="Nolan M."/>
            <person name="Ohm R."/>
            <person name="Pangilinan J."/>
            <person name="Park H.-J."/>
            <person name="Ramirez L."/>
            <person name="Alfaro M."/>
            <person name="Sun H."/>
            <person name="Tritt A."/>
            <person name="Yoshinaga Y."/>
            <person name="Zwiers L.-H."/>
            <person name="Turgeon B."/>
            <person name="Goodwin S."/>
            <person name="Spatafora J."/>
            <person name="Crous P."/>
            <person name="Grigoriev I."/>
        </authorList>
    </citation>
    <scope>NUCLEOTIDE SEQUENCE</scope>
    <source>
        <strain evidence="2">CBS 122367</strain>
    </source>
</reference>
<evidence type="ECO:0000313" key="2">
    <source>
        <dbReference type="EMBL" id="KAF2675591.1"/>
    </source>
</evidence>
<organism evidence="2 3">
    <name type="scientific">Lentithecium fluviatile CBS 122367</name>
    <dbReference type="NCBI Taxonomy" id="1168545"/>
    <lineage>
        <taxon>Eukaryota</taxon>
        <taxon>Fungi</taxon>
        <taxon>Dikarya</taxon>
        <taxon>Ascomycota</taxon>
        <taxon>Pezizomycotina</taxon>
        <taxon>Dothideomycetes</taxon>
        <taxon>Pleosporomycetidae</taxon>
        <taxon>Pleosporales</taxon>
        <taxon>Massarineae</taxon>
        <taxon>Lentitheciaceae</taxon>
        <taxon>Lentithecium</taxon>
    </lineage>
</organism>
<name>A0A6G1ICA4_9PLEO</name>
<keyword evidence="1" id="KW-0732">Signal</keyword>
<evidence type="ECO:0000313" key="3">
    <source>
        <dbReference type="Proteomes" id="UP000799291"/>
    </source>
</evidence>
<dbReference type="OrthoDB" id="3450745at2759"/>
<gene>
    <name evidence="2" type="ORF">K458DRAFT_381227</name>
</gene>
<accession>A0A6G1ICA4</accession>
<feature type="chain" id="PRO_5026252954" evidence="1">
    <location>
        <begin position="19"/>
        <end position="212"/>
    </location>
</feature>
<evidence type="ECO:0000256" key="1">
    <source>
        <dbReference type="SAM" id="SignalP"/>
    </source>
</evidence>